<dbReference type="PANTHER" id="PTHR21553:SF24">
    <property type="entry name" value="(E2-INDEPENDENT) E3 UBIQUITIN-CONJUGATING ENZYME FATS"/>
    <property type="match status" value="1"/>
</dbReference>
<proteinExistence type="predicted"/>
<dbReference type="Pfam" id="PF17730">
    <property type="entry name" value="Centro_C10orf90"/>
    <property type="match status" value="1"/>
</dbReference>
<organism evidence="7 8">
    <name type="scientific">Hymenochirus boettgeri</name>
    <name type="common">Congo dwarf clawed frog</name>
    <dbReference type="NCBI Taxonomy" id="247094"/>
    <lineage>
        <taxon>Eukaryota</taxon>
        <taxon>Metazoa</taxon>
        <taxon>Chordata</taxon>
        <taxon>Craniata</taxon>
        <taxon>Vertebrata</taxon>
        <taxon>Euteleostomi</taxon>
        <taxon>Amphibia</taxon>
        <taxon>Batrachia</taxon>
        <taxon>Anura</taxon>
        <taxon>Pipoidea</taxon>
        <taxon>Pipidae</taxon>
        <taxon>Pipinae</taxon>
        <taxon>Hymenochirus</taxon>
    </lineage>
</organism>
<evidence type="ECO:0008006" key="9">
    <source>
        <dbReference type="Google" id="ProtNLM"/>
    </source>
</evidence>
<keyword evidence="8" id="KW-1185">Reference proteome</keyword>
<feature type="region of interest" description="Disordered" evidence="4">
    <location>
        <begin position="61"/>
        <end position="81"/>
    </location>
</feature>
<comment type="caution">
    <text evidence="7">The sequence shown here is derived from an EMBL/GenBank/DDBJ whole genome shotgun (WGS) entry which is preliminary data.</text>
</comment>
<feature type="domain" description="ALMS motif" evidence="5">
    <location>
        <begin position="406"/>
        <end position="540"/>
    </location>
</feature>
<evidence type="ECO:0000313" key="8">
    <source>
        <dbReference type="Proteomes" id="UP000812440"/>
    </source>
</evidence>
<evidence type="ECO:0000256" key="2">
    <source>
        <dbReference type="ARBA" id="ARBA00022490"/>
    </source>
</evidence>
<reference evidence="7" key="1">
    <citation type="thesis" date="2020" institute="ProQuest LLC" country="789 East Eisenhower Parkway, Ann Arbor, MI, USA">
        <title>Comparative Genomics and Chromosome Evolution.</title>
        <authorList>
            <person name="Mudd A.B."/>
        </authorList>
    </citation>
    <scope>NUCLEOTIDE SEQUENCE</scope>
    <source>
        <strain evidence="7">Female2</strain>
        <tissue evidence="7">Blood</tissue>
    </source>
</reference>
<dbReference type="GO" id="GO:0005829">
    <property type="term" value="C:cytosol"/>
    <property type="evidence" value="ECO:0007669"/>
    <property type="project" value="TreeGrafter"/>
</dbReference>
<dbReference type="GO" id="GO:0005814">
    <property type="term" value="C:centriole"/>
    <property type="evidence" value="ECO:0007669"/>
    <property type="project" value="TreeGrafter"/>
</dbReference>
<evidence type="ECO:0000256" key="4">
    <source>
        <dbReference type="SAM" id="MobiDB-lite"/>
    </source>
</evidence>
<evidence type="ECO:0000256" key="1">
    <source>
        <dbReference type="ARBA" id="ARBA00004300"/>
    </source>
</evidence>
<dbReference type="OrthoDB" id="8899035at2759"/>
<dbReference type="EMBL" id="JAACNH010000008">
    <property type="protein sequence ID" value="KAG8435495.1"/>
    <property type="molecule type" value="Genomic_DNA"/>
</dbReference>
<dbReference type="PANTHER" id="PTHR21553">
    <property type="entry name" value="ALMS1-RELATED"/>
    <property type="match status" value="1"/>
</dbReference>
<dbReference type="GO" id="GO:0046599">
    <property type="term" value="P:regulation of centriole replication"/>
    <property type="evidence" value="ECO:0007669"/>
    <property type="project" value="TreeGrafter"/>
</dbReference>
<dbReference type="InterPro" id="IPR029299">
    <property type="entry name" value="ALMS_motif"/>
</dbReference>
<keyword evidence="2" id="KW-0963">Cytoplasm</keyword>
<dbReference type="GO" id="GO:0005813">
    <property type="term" value="C:centrosome"/>
    <property type="evidence" value="ECO:0007669"/>
    <property type="project" value="UniProtKB-SubCell"/>
</dbReference>
<dbReference type="GO" id="GO:0008017">
    <property type="term" value="F:microtubule binding"/>
    <property type="evidence" value="ECO:0007669"/>
    <property type="project" value="TreeGrafter"/>
</dbReference>
<sequence length="542" mass="62281">MIDANETEENKSFFFRPFVIPQPNSYHEMQSTANNNSVSTNREFTVLPVKLKIQTPLDKTTERANKNSTTRKQRQAEKKGFSSITITARKMNPPANHLKMETTRVPAMLMCRSNYAVDNGLVSSLELDQQQRPINKRDCYNQSSPVCGTFDLCQEIRYNTIYRINVSINKHSNGYEVNRVGALFISNISAVVGHLSPAAISYVDKSLSLCVGKVGTLNQQMYKSAISFKIKKHYPPRRKGIHREKVTNLSTTDGVTALVLANKEGQPPSLDNNLETANNINLEYISKTKDLTKAHKGYHFNCKDGTEYMSEKTNGKFRKPLKVNSCLSTFKERSKRTTFNYIYGKQTPNAMEILYKENISPNGLKGHYSFENSQCDGTKNILLHLPEPVFQMKHLNKSNYTKPEIMSLQKALEHHRPDFISNSQERVQKLELMAQRRKIQQIPLSENSISSPVQKLPEKASYSRKKLFTVPLPLSDNLFKPKERTISEKEMQQRSKRIYNSLPEVKRKKEEEEKKMITQSNRMRAELFKKKLLNQILQRNAD</sequence>
<gene>
    <name evidence="7" type="ORF">GDO86_013433</name>
</gene>
<feature type="domain" description="Centrosomal protein C10orf90 N-terminal" evidence="6">
    <location>
        <begin position="1"/>
        <end position="231"/>
    </location>
</feature>
<accession>A0A8T2IRE6</accession>
<evidence type="ECO:0000256" key="3">
    <source>
        <dbReference type="ARBA" id="ARBA00023212"/>
    </source>
</evidence>
<comment type="subcellular location">
    <subcellularLocation>
        <location evidence="1">Cytoplasm</location>
        <location evidence="1">Cytoskeleton</location>
        <location evidence="1">Microtubule organizing center</location>
        <location evidence="1">Centrosome</location>
    </subcellularLocation>
</comment>
<dbReference type="AlphaFoldDB" id="A0A8T2IRE6"/>
<protein>
    <recommendedName>
        <fullName evidence="9">ALMS motif domain-containing protein</fullName>
    </recommendedName>
</protein>
<evidence type="ECO:0000313" key="7">
    <source>
        <dbReference type="EMBL" id="KAG8435495.1"/>
    </source>
</evidence>
<evidence type="ECO:0000259" key="6">
    <source>
        <dbReference type="Pfam" id="PF17730"/>
    </source>
</evidence>
<evidence type="ECO:0000259" key="5">
    <source>
        <dbReference type="Pfam" id="PF15309"/>
    </source>
</evidence>
<dbReference type="Proteomes" id="UP000812440">
    <property type="component" value="Chromosome 7"/>
</dbReference>
<keyword evidence="3" id="KW-0206">Cytoskeleton</keyword>
<dbReference type="Pfam" id="PF15309">
    <property type="entry name" value="ALMS_motif"/>
    <property type="match status" value="1"/>
</dbReference>
<name>A0A8T2IRE6_9PIPI</name>
<dbReference type="InterPro" id="IPR041179">
    <property type="entry name" value="C10orf90_N"/>
</dbReference>